<gene>
    <name evidence="2" type="ORF">P0414E10.7</name>
    <name evidence="3" type="ORF">P0417E03.33</name>
</gene>
<feature type="compositionally biased region" description="Gly residues" evidence="1">
    <location>
        <begin position="42"/>
        <end position="51"/>
    </location>
</feature>
<evidence type="ECO:0000313" key="2">
    <source>
        <dbReference type="EMBL" id="BAD62194.1"/>
    </source>
</evidence>
<dbReference type="EMBL" id="AP005852">
    <property type="protein sequence ID" value="BAD62194.1"/>
    <property type="molecule type" value="Genomic_DNA"/>
</dbReference>
<name>Q5Z4L8_ORYSJ</name>
<dbReference type="EMBL" id="AP006054">
    <property type="protein sequence ID" value="BAD62314.1"/>
    <property type="molecule type" value="Genomic_DNA"/>
</dbReference>
<reference evidence="3" key="2">
    <citation type="submission" date="2002-11" db="EMBL/GenBank/DDBJ databases">
        <title>Oryza sativa nipponbare(GA3) genomic DNA, chromosome 6, PAC clone:P0417E03.</title>
        <authorList>
            <person name="Sasaki T."/>
            <person name="Matsumoto T."/>
            <person name="Katayose Y."/>
        </authorList>
    </citation>
    <scope>NUCLEOTIDE SEQUENCE</scope>
</reference>
<feature type="region of interest" description="Disordered" evidence="1">
    <location>
        <begin position="38"/>
        <end position="73"/>
    </location>
</feature>
<evidence type="ECO:0000256" key="1">
    <source>
        <dbReference type="SAM" id="MobiDB-lite"/>
    </source>
</evidence>
<organism evidence="3 4">
    <name type="scientific">Oryza sativa subsp. japonica</name>
    <name type="common">Rice</name>
    <dbReference type="NCBI Taxonomy" id="39947"/>
    <lineage>
        <taxon>Eukaryota</taxon>
        <taxon>Viridiplantae</taxon>
        <taxon>Streptophyta</taxon>
        <taxon>Embryophyta</taxon>
        <taxon>Tracheophyta</taxon>
        <taxon>Spermatophyta</taxon>
        <taxon>Magnoliopsida</taxon>
        <taxon>Liliopsida</taxon>
        <taxon>Poales</taxon>
        <taxon>Poaceae</taxon>
        <taxon>BOP clade</taxon>
        <taxon>Oryzoideae</taxon>
        <taxon>Oryzeae</taxon>
        <taxon>Oryzinae</taxon>
        <taxon>Oryza</taxon>
        <taxon>Oryza sativa</taxon>
    </lineage>
</organism>
<protein>
    <submittedName>
        <fullName evidence="3">Uncharacterized protein</fullName>
    </submittedName>
</protein>
<feature type="compositionally biased region" description="Basic and acidic residues" evidence="1">
    <location>
        <begin position="142"/>
        <end position="151"/>
    </location>
</feature>
<evidence type="ECO:0000313" key="4">
    <source>
        <dbReference type="Proteomes" id="UP000000763"/>
    </source>
</evidence>
<reference evidence="4" key="3">
    <citation type="journal article" date="2005" name="Nature">
        <title>The map-based sequence of the rice genome.</title>
        <authorList>
            <consortium name="International rice genome sequencing project (IRGSP)"/>
            <person name="Matsumoto T."/>
            <person name="Wu J."/>
            <person name="Kanamori H."/>
            <person name="Katayose Y."/>
            <person name="Fujisawa M."/>
            <person name="Namiki N."/>
            <person name="Mizuno H."/>
            <person name="Yamamoto K."/>
            <person name="Antonio B.A."/>
            <person name="Baba T."/>
            <person name="Sakata K."/>
            <person name="Nagamura Y."/>
            <person name="Aoki H."/>
            <person name="Arikawa K."/>
            <person name="Arita K."/>
            <person name="Bito T."/>
            <person name="Chiden Y."/>
            <person name="Fujitsuka N."/>
            <person name="Fukunaka R."/>
            <person name="Hamada M."/>
            <person name="Harada C."/>
            <person name="Hayashi A."/>
            <person name="Hijishita S."/>
            <person name="Honda M."/>
            <person name="Hosokawa S."/>
            <person name="Ichikawa Y."/>
            <person name="Idonuma A."/>
            <person name="Iijima M."/>
            <person name="Ikeda M."/>
            <person name="Ikeno M."/>
            <person name="Ito K."/>
            <person name="Ito S."/>
            <person name="Ito T."/>
            <person name="Ito Y."/>
            <person name="Ito Y."/>
            <person name="Iwabuchi A."/>
            <person name="Kamiya K."/>
            <person name="Karasawa W."/>
            <person name="Kurita K."/>
            <person name="Katagiri S."/>
            <person name="Kikuta A."/>
            <person name="Kobayashi H."/>
            <person name="Kobayashi N."/>
            <person name="Machita K."/>
            <person name="Maehara T."/>
            <person name="Masukawa M."/>
            <person name="Mizubayashi T."/>
            <person name="Mukai Y."/>
            <person name="Nagasaki H."/>
            <person name="Nagata Y."/>
            <person name="Naito S."/>
            <person name="Nakashima M."/>
            <person name="Nakama Y."/>
            <person name="Nakamichi Y."/>
            <person name="Nakamura M."/>
            <person name="Meguro A."/>
            <person name="Negishi M."/>
            <person name="Ohta I."/>
            <person name="Ohta T."/>
            <person name="Okamoto M."/>
            <person name="Ono N."/>
            <person name="Saji S."/>
            <person name="Sakaguchi M."/>
            <person name="Sakai K."/>
            <person name="Shibata M."/>
            <person name="Shimokawa T."/>
            <person name="Song J."/>
            <person name="Takazaki Y."/>
            <person name="Terasawa K."/>
            <person name="Tsugane M."/>
            <person name="Tsuji K."/>
            <person name="Ueda S."/>
            <person name="Waki K."/>
            <person name="Yamagata H."/>
            <person name="Yamamoto M."/>
            <person name="Yamamoto S."/>
            <person name="Yamane H."/>
            <person name="Yoshiki S."/>
            <person name="Yoshihara R."/>
            <person name="Yukawa K."/>
            <person name="Zhong H."/>
            <person name="Yano M."/>
            <person name="Yuan Q."/>
            <person name="Ouyang S."/>
            <person name="Liu J."/>
            <person name="Jones K.M."/>
            <person name="Gansberger K."/>
            <person name="Moffat K."/>
            <person name="Hill J."/>
            <person name="Bera J."/>
            <person name="Fadrosh D."/>
            <person name="Jin S."/>
            <person name="Johri S."/>
            <person name="Kim M."/>
            <person name="Overton L."/>
            <person name="Reardon M."/>
            <person name="Tsitrin T."/>
            <person name="Vuong H."/>
            <person name="Weaver B."/>
            <person name="Ciecko A."/>
            <person name="Tallon L."/>
            <person name="Jackson J."/>
            <person name="Pai G."/>
            <person name="Aken S.V."/>
            <person name="Utterback T."/>
            <person name="Reidmuller S."/>
            <person name="Feldblyum T."/>
            <person name="Hsiao J."/>
            <person name="Zismann V."/>
            <person name="Iobst S."/>
            <person name="de Vazeille A.R."/>
            <person name="Buell C.R."/>
            <person name="Ying K."/>
            <person name="Li Y."/>
            <person name="Lu T."/>
            <person name="Huang Y."/>
            <person name="Zhao Q."/>
            <person name="Feng Q."/>
            <person name="Zhang L."/>
            <person name="Zhu J."/>
            <person name="Weng Q."/>
            <person name="Mu J."/>
            <person name="Lu Y."/>
            <person name="Fan D."/>
            <person name="Liu Y."/>
            <person name="Guan J."/>
            <person name="Zhang Y."/>
            <person name="Yu S."/>
            <person name="Liu X."/>
            <person name="Zhang Y."/>
            <person name="Hong G."/>
            <person name="Han B."/>
            <person name="Choisne N."/>
            <person name="Demange N."/>
            <person name="Orjeda G."/>
            <person name="Samain S."/>
            <person name="Cattolico L."/>
            <person name="Pelletier E."/>
            <person name="Couloux A."/>
            <person name="Segurens B."/>
            <person name="Wincker P."/>
            <person name="D'Hont A."/>
            <person name="Scarpelli C."/>
            <person name="Weissenbach J."/>
            <person name="Salanoubat M."/>
            <person name="Quetier F."/>
            <person name="Yu Y."/>
            <person name="Kim H.R."/>
            <person name="Rambo T."/>
            <person name="Currie J."/>
            <person name="Collura K."/>
            <person name="Luo M."/>
            <person name="Yang T."/>
            <person name="Ammiraju J.S.S."/>
            <person name="Engler F."/>
            <person name="Soderlund C."/>
            <person name="Wing R.A."/>
            <person name="Palmer L.E."/>
            <person name="de la Bastide M."/>
            <person name="Spiegel L."/>
            <person name="Nascimento L."/>
            <person name="Zutavern T."/>
            <person name="O'Shaughnessy A."/>
            <person name="Dike S."/>
            <person name="Dedhia N."/>
            <person name="Preston R."/>
            <person name="Balija V."/>
            <person name="McCombie W.R."/>
            <person name="Chow T."/>
            <person name="Chen H."/>
            <person name="Chung M."/>
            <person name="Chen C."/>
            <person name="Shaw J."/>
            <person name="Wu H."/>
            <person name="Hsiao K."/>
            <person name="Chao Y."/>
            <person name="Chu M."/>
            <person name="Cheng C."/>
            <person name="Hour A."/>
            <person name="Lee P."/>
            <person name="Lin S."/>
            <person name="Lin Y."/>
            <person name="Liou J."/>
            <person name="Liu S."/>
            <person name="Hsing Y."/>
            <person name="Raghuvanshi S."/>
            <person name="Mohanty A."/>
            <person name="Bharti A.K."/>
            <person name="Gaur A."/>
            <person name="Gupta V."/>
            <person name="Kumar D."/>
            <person name="Ravi V."/>
            <person name="Vij S."/>
            <person name="Kapur A."/>
            <person name="Khurana P."/>
            <person name="Khurana P."/>
            <person name="Khurana J.P."/>
            <person name="Tyagi A.K."/>
            <person name="Gaikwad K."/>
            <person name="Singh A."/>
            <person name="Dalal V."/>
            <person name="Srivastava S."/>
            <person name="Dixit A."/>
            <person name="Pal A.K."/>
            <person name="Ghazi I.A."/>
            <person name="Yadav M."/>
            <person name="Pandit A."/>
            <person name="Bhargava A."/>
            <person name="Sureshbabu K."/>
            <person name="Batra K."/>
            <person name="Sharma T.R."/>
            <person name="Mohapatra T."/>
            <person name="Singh N.K."/>
            <person name="Messing J."/>
            <person name="Nelson A.B."/>
            <person name="Fuks G."/>
            <person name="Kavchok S."/>
            <person name="Keizer G."/>
            <person name="Linton E."/>
            <person name="Llaca V."/>
            <person name="Song R."/>
            <person name="Tanyolac B."/>
            <person name="Young S."/>
            <person name="Ho-Il K."/>
            <person name="Hahn J.H."/>
            <person name="Sangsakoo G."/>
            <person name="Vanavichit A."/>
            <person name="de Mattos Luiz.A.T."/>
            <person name="Zimmer P.D."/>
            <person name="Malone G."/>
            <person name="Dellagostin O."/>
            <person name="de Oliveira A.C."/>
            <person name="Bevan M."/>
            <person name="Bancroft I."/>
            <person name="Minx P."/>
            <person name="Cordum H."/>
            <person name="Wilson R."/>
            <person name="Cheng Z."/>
            <person name="Jin W."/>
            <person name="Jiang J."/>
            <person name="Leong S.A."/>
            <person name="Iwama H."/>
            <person name="Gojobori T."/>
            <person name="Itoh T."/>
            <person name="Niimura Y."/>
            <person name="Fujii Y."/>
            <person name="Habara T."/>
            <person name="Sakai H."/>
            <person name="Sato Y."/>
            <person name="Wilson G."/>
            <person name="Kumar K."/>
            <person name="McCouch S."/>
            <person name="Juretic N."/>
            <person name="Hoen D."/>
            <person name="Wright S."/>
            <person name="Bruskiewich R."/>
            <person name="Bureau T."/>
            <person name="Miyao A."/>
            <person name="Hirochika H."/>
            <person name="Nishikawa T."/>
            <person name="Kadowaki K."/>
            <person name="Sugiura M."/>
            <person name="Burr B."/>
            <person name="Sasaki T."/>
        </authorList>
    </citation>
    <scope>NUCLEOTIDE SEQUENCE [LARGE SCALE GENOMIC DNA]</scope>
    <source>
        <strain evidence="4">cv. Nipponbare</strain>
    </source>
</reference>
<dbReference type="AlphaFoldDB" id="Q5Z4L8"/>
<sequence length="187" mass="19835">MGRRPAAERMAAYGGGGSGCTVEGGRLKAVCGGSGSASRWEGGSGGGGGRWSGCRGAARNGDADGGGSAARQRRERWWRATGGDERQLWLGCTVDVVFRRSFVETERWPVCGKERRSRRCKRRGAAAATATAACSRSSPESGRAREQRGESGWECSGFGKIGEKGEDGTGIIFIGSGRRNRGRTWRI</sequence>
<proteinExistence type="predicted"/>
<reference evidence="2" key="1">
    <citation type="submission" date="2002-10" db="EMBL/GenBank/DDBJ databases">
        <title>Oryza sativa nipponbare(GA3) genomic DNA, chromosome 6, PAC clone:P0414E10.</title>
        <authorList>
            <person name="Sasaki T."/>
            <person name="Matsumoto T."/>
            <person name="Katayose Y."/>
        </authorList>
    </citation>
    <scope>NUCLEOTIDE SEQUENCE</scope>
</reference>
<reference evidence="4" key="4">
    <citation type="journal article" date="2008" name="Nucleic Acids Res.">
        <title>The rice annotation project database (RAP-DB): 2008 update.</title>
        <authorList>
            <consortium name="The rice annotation project (RAP)"/>
        </authorList>
    </citation>
    <scope>GENOME REANNOTATION</scope>
    <source>
        <strain evidence="4">cv. Nipponbare</strain>
    </source>
</reference>
<accession>Q5Z4L8</accession>
<evidence type="ECO:0000313" key="3">
    <source>
        <dbReference type="EMBL" id="BAD62314.1"/>
    </source>
</evidence>
<feature type="region of interest" description="Disordered" evidence="1">
    <location>
        <begin position="131"/>
        <end position="161"/>
    </location>
</feature>
<dbReference type="PROSITE" id="PS51257">
    <property type="entry name" value="PROKAR_LIPOPROTEIN"/>
    <property type="match status" value="1"/>
</dbReference>
<dbReference type="Proteomes" id="UP000000763">
    <property type="component" value="Chromosome 6"/>
</dbReference>